<feature type="transmembrane region" description="Helical" evidence="7">
    <location>
        <begin position="173"/>
        <end position="191"/>
    </location>
</feature>
<dbReference type="OrthoDB" id="6500128at2759"/>
<keyword evidence="5 7" id="KW-0472">Membrane</keyword>
<dbReference type="EMBL" id="JAACFV010000202">
    <property type="protein sequence ID" value="KAF7503016.1"/>
    <property type="molecule type" value="Genomic_DNA"/>
</dbReference>
<evidence type="ECO:0000256" key="3">
    <source>
        <dbReference type="ARBA" id="ARBA00022840"/>
    </source>
</evidence>
<feature type="transmembrane region" description="Helical" evidence="7">
    <location>
        <begin position="322"/>
        <end position="346"/>
    </location>
</feature>
<name>A0A8H7A9E4_9EURO</name>
<sequence>MMTDEKAVRLGLEHWPTKCHRIWDPVEARFEKCFLPIIPTIPTGVAVFILLSTTIAPLFKYQPTWTKPFVEELMDRPHELLPDAKKYWPGSTIALLVISILGLFAQCIAMFYTSSRIIIVLTSTSWVVASALVVINRPKTTPFSLLALYSSLLVSHSIIFIDNHPALRHDSIATILGALTALLAIAIILHMPMRDSDLPDDQISQVFEAPDPRLRSPEDNLTLWQFMTISWMEPLISLGAKRQLNDQDVWQLGYEFQHKRLHDKFRELRGTVLRRVLEANKIDLVLVSFLGLVELLADYSTPVLLQQLLRSMEDVHAPRRAAVIYAVLSLIARLIADQTAVFSLWYSRRCFERSRGEMIMMLYEKMLMRKVVGLEEDRPETDSELATGRPPDHPGGTNEEGGQAKQSASMGMVLNLMRGDVYEVAQR</sequence>
<dbReference type="Proteomes" id="UP000606974">
    <property type="component" value="Unassembled WGS sequence"/>
</dbReference>
<keyword evidence="2" id="KW-0547">Nucleotide-binding</keyword>
<keyword evidence="1 7" id="KW-0812">Transmembrane</keyword>
<dbReference type="GO" id="GO:0005524">
    <property type="term" value="F:ATP binding"/>
    <property type="evidence" value="ECO:0007669"/>
    <property type="project" value="UniProtKB-KW"/>
</dbReference>
<dbReference type="InterPro" id="IPR036640">
    <property type="entry name" value="ABC1_TM_sf"/>
</dbReference>
<organism evidence="8 9">
    <name type="scientific">Endocarpon pusillum</name>
    <dbReference type="NCBI Taxonomy" id="364733"/>
    <lineage>
        <taxon>Eukaryota</taxon>
        <taxon>Fungi</taxon>
        <taxon>Dikarya</taxon>
        <taxon>Ascomycota</taxon>
        <taxon>Pezizomycotina</taxon>
        <taxon>Eurotiomycetes</taxon>
        <taxon>Chaetothyriomycetidae</taxon>
        <taxon>Verrucariales</taxon>
        <taxon>Verrucariaceae</taxon>
        <taxon>Endocarpon</taxon>
    </lineage>
</organism>
<evidence type="ECO:0000256" key="5">
    <source>
        <dbReference type="ARBA" id="ARBA00023136"/>
    </source>
</evidence>
<dbReference type="GO" id="GO:0016020">
    <property type="term" value="C:membrane"/>
    <property type="evidence" value="ECO:0007669"/>
    <property type="project" value="InterPro"/>
</dbReference>
<keyword evidence="4 7" id="KW-1133">Transmembrane helix</keyword>
<dbReference type="SUPFAM" id="SSF90123">
    <property type="entry name" value="ABC transporter transmembrane region"/>
    <property type="match status" value="1"/>
</dbReference>
<comment type="caution">
    <text evidence="8">The sequence shown here is derived from an EMBL/GenBank/DDBJ whole genome shotgun (WGS) entry which is preliminary data.</text>
</comment>
<feature type="transmembrane region" description="Helical" evidence="7">
    <location>
        <begin position="33"/>
        <end position="59"/>
    </location>
</feature>
<dbReference type="AlphaFoldDB" id="A0A8H7A9E4"/>
<dbReference type="PANTHER" id="PTHR24223:SF415">
    <property type="entry name" value="FI20190P1"/>
    <property type="match status" value="1"/>
</dbReference>
<accession>A0A8H7A9E4</accession>
<keyword evidence="9" id="KW-1185">Reference proteome</keyword>
<dbReference type="InterPro" id="IPR050173">
    <property type="entry name" value="ABC_transporter_C-like"/>
</dbReference>
<feature type="transmembrane region" description="Helical" evidence="7">
    <location>
        <begin position="117"/>
        <end position="135"/>
    </location>
</feature>
<evidence type="ECO:0000313" key="8">
    <source>
        <dbReference type="EMBL" id="KAF7503016.1"/>
    </source>
</evidence>
<evidence type="ECO:0000256" key="7">
    <source>
        <dbReference type="SAM" id="Phobius"/>
    </source>
</evidence>
<evidence type="ECO:0000256" key="2">
    <source>
        <dbReference type="ARBA" id="ARBA00022741"/>
    </source>
</evidence>
<evidence type="ECO:0000256" key="1">
    <source>
        <dbReference type="ARBA" id="ARBA00022692"/>
    </source>
</evidence>
<feature type="region of interest" description="Disordered" evidence="6">
    <location>
        <begin position="376"/>
        <end position="406"/>
    </location>
</feature>
<evidence type="ECO:0000313" key="9">
    <source>
        <dbReference type="Proteomes" id="UP000606974"/>
    </source>
</evidence>
<feature type="transmembrane region" description="Helical" evidence="7">
    <location>
        <begin position="284"/>
        <end position="302"/>
    </location>
</feature>
<keyword evidence="3" id="KW-0067">ATP-binding</keyword>
<evidence type="ECO:0000256" key="6">
    <source>
        <dbReference type="SAM" id="MobiDB-lite"/>
    </source>
</evidence>
<reference evidence="8" key="1">
    <citation type="submission" date="2020-02" db="EMBL/GenBank/DDBJ databases">
        <authorList>
            <person name="Palmer J.M."/>
        </authorList>
    </citation>
    <scope>NUCLEOTIDE SEQUENCE</scope>
    <source>
        <strain evidence="8">EPUS1.4</strain>
        <tissue evidence="8">Thallus</tissue>
    </source>
</reference>
<dbReference type="PANTHER" id="PTHR24223">
    <property type="entry name" value="ATP-BINDING CASSETTE SUB-FAMILY C"/>
    <property type="match status" value="1"/>
</dbReference>
<gene>
    <name evidence="8" type="ORF">GJ744_004723</name>
</gene>
<protein>
    <submittedName>
        <fullName evidence="8">Uncharacterized protein</fullName>
    </submittedName>
</protein>
<feature type="transmembrane region" description="Helical" evidence="7">
    <location>
        <begin position="87"/>
        <end position="105"/>
    </location>
</feature>
<feature type="transmembrane region" description="Helical" evidence="7">
    <location>
        <begin position="141"/>
        <end position="161"/>
    </location>
</feature>
<evidence type="ECO:0000256" key="4">
    <source>
        <dbReference type="ARBA" id="ARBA00022989"/>
    </source>
</evidence>
<dbReference type="GO" id="GO:0042626">
    <property type="term" value="F:ATPase-coupled transmembrane transporter activity"/>
    <property type="evidence" value="ECO:0007669"/>
    <property type="project" value="TreeGrafter"/>
</dbReference>
<proteinExistence type="predicted"/>